<proteinExistence type="predicted"/>
<dbReference type="AlphaFoldDB" id="A0A150L3N2"/>
<organism evidence="1 2">
    <name type="scientific">Heyndrickxia sporothermodurans</name>
    <dbReference type="NCBI Taxonomy" id="46224"/>
    <lineage>
        <taxon>Bacteria</taxon>
        <taxon>Bacillati</taxon>
        <taxon>Bacillota</taxon>
        <taxon>Bacilli</taxon>
        <taxon>Bacillales</taxon>
        <taxon>Bacillaceae</taxon>
        <taxon>Heyndrickxia</taxon>
    </lineage>
</organism>
<comment type="caution">
    <text evidence="1">The sequence shown here is derived from an EMBL/GenBank/DDBJ whole genome shotgun (WGS) entry which is preliminary data.</text>
</comment>
<reference evidence="1 2" key="1">
    <citation type="submission" date="2016-01" db="EMBL/GenBank/DDBJ databases">
        <title>Genome Sequences of Twelve Sporeforming Bacillus Species Isolated from Foods.</title>
        <authorList>
            <person name="Berendsen E.M."/>
            <person name="Wells-Bennik M.H."/>
            <person name="Krawcyk A.O."/>
            <person name="De Jong A."/>
            <person name="Holsappel S."/>
            <person name="Eijlander R.T."/>
            <person name="Kuipers O.P."/>
        </authorList>
    </citation>
    <scope>NUCLEOTIDE SEQUENCE [LARGE SCALE GENOMIC DNA]</scope>
    <source>
        <strain evidence="1 2">B4102</strain>
    </source>
</reference>
<evidence type="ECO:0000313" key="2">
    <source>
        <dbReference type="Proteomes" id="UP000075666"/>
    </source>
</evidence>
<protein>
    <submittedName>
        <fullName evidence="1">Uncharacterized protein</fullName>
    </submittedName>
</protein>
<gene>
    <name evidence="1" type="ORF">B4102_3008</name>
</gene>
<dbReference type="PATRIC" id="fig|46224.3.peg.2977"/>
<evidence type="ECO:0000313" key="1">
    <source>
        <dbReference type="EMBL" id="KYD06925.1"/>
    </source>
</evidence>
<accession>A0A150L3N2</accession>
<name>A0A150L3N2_9BACI</name>
<dbReference type="EMBL" id="LQYN01000050">
    <property type="protein sequence ID" value="KYD06925.1"/>
    <property type="molecule type" value="Genomic_DNA"/>
</dbReference>
<dbReference type="Proteomes" id="UP000075666">
    <property type="component" value="Unassembled WGS sequence"/>
</dbReference>
<sequence>MKKQNGKIPVLPNYQLGQNQVNSKGAGTLVKKGGCGCGKKKKK</sequence>
<keyword evidence="2" id="KW-1185">Reference proteome</keyword>
<dbReference type="RefSeq" id="WP_258223536.1">
    <property type="nucleotide sequence ID" value="NZ_CP066701.1"/>
</dbReference>
<dbReference type="STRING" id="46224.B4102_3008"/>
<dbReference type="GeneID" id="80426282"/>